<evidence type="ECO:0000256" key="2">
    <source>
        <dbReference type="ARBA" id="ARBA00022840"/>
    </source>
</evidence>
<evidence type="ECO:0000313" key="4">
    <source>
        <dbReference type="Proteomes" id="UP000886885"/>
    </source>
</evidence>
<dbReference type="GO" id="GO:0005524">
    <property type="term" value="F:ATP binding"/>
    <property type="evidence" value="ECO:0007669"/>
    <property type="project" value="UniProtKB-KW"/>
</dbReference>
<gene>
    <name evidence="3" type="ORF">POTOM_014460</name>
</gene>
<name>A0A8X8DA56_POPTO</name>
<evidence type="ECO:0008006" key="5">
    <source>
        <dbReference type="Google" id="ProtNLM"/>
    </source>
</evidence>
<reference evidence="3" key="1">
    <citation type="journal article" date="2020" name="bioRxiv">
        <title>Hybrid origin of Populus tomentosa Carr. identified through genome sequencing and phylogenomic analysis.</title>
        <authorList>
            <person name="An X."/>
            <person name="Gao K."/>
            <person name="Chen Z."/>
            <person name="Li J."/>
            <person name="Yang X."/>
            <person name="Yang X."/>
            <person name="Zhou J."/>
            <person name="Guo T."/>
            <person name="Zhao T."/>
            <person name="Huang S."/>
            <person name="Miao D."/>
            <person name="Khan W.U."/>
            <person name="Rao P."/>
            <person name="Ye M."/>
            <person name="Lei B."/>
            <person name="Liao W."/>
            <person name="Wang J."/>
            <person name="Ji L."/>
            <person name="Li Y."/>
            <person name="Guo B."/>
            <person name="Mustafa N.S."/>
            <person name="Li S."/>
            <person name="Yun Q."/>
            <person name="Keller S.R."/>
            <person name="Mao J."/>
            <person name="Zhang R."/>
            <person name="Strauss S.H."/>
        </authorList>
    </citation>
    <scope>NUCLEOTIDE SEQUENCE</scope>
    <source>
        <strain evidence="3">GM15</strain>
        <tissue evidence="3">Leaf</tissue>
    </source>
</reference>
<dbReference type="AlphaFoldDB" id="A0A8X8DA56"/>
<organism evidence="3 4">
    <name type="scientific">Populus tomentosa</name>
    <name type="common">Chinese white poplar</name>
    <dbReference type="NCBI Taxonomy" id="118781"/>
    <lineage>
        <taxon>Eukaryota</taxon>
        <taxon>Viridiplantae</taxon>
        <taxon>Streptophyta</taxon>
        <taxon>Embryophyta</taxon>
        <taxon>Tracheophyta</taxon>
        <taxon>Spermatophyta</taxon>
        <taxon>Magnoliopsida</taxon>
        <taxon>eudicotyledons</taxon>
        <taxon>Gunneridae</taxon>
        <taxon>Pentapetalae</taxon>
        <taxon>rosids</taxon>
        <taxon>fabids</taxon>
        <taxon>Malpighiales</taxon>
        <taxon>Salicaceae</taxon>
        <taxon>Saliceae</taxon>
        <taxon>Populus</taxon>
    </lineage>
</organism>
<comment type="caution">
    <text evidence="3">The sequence shown here is derived from an EMBL/GenBank/DDBJ whole genome shotgun (WGS) entry which is preliminary data.</text>
</comment>
<evidence type="ECO:0000313" key="3">
    <source>
        <dbReference type="EMBL" id="KAG6781549.1"/>
    </source>
</evidence>
<dbReference type="GO" id="GO:0004674">
    <property type="term" value="F:protein serine/threonine kinase activity"/>
    <property type="evidence" value="ECO:0007669"/>
    <property type="project" value="TreeGrafter"/>
</dbReference>
<dbReference type="PANTHER" id="PTHR27005">
    <property type="entry name" value="WALL-ASSOCIATED RECEPTOR KINASE-LIKE 21"/>
    <property type="match status" value="1"/>
</dbReference>
<accession>A0A8X8DA56</accession>
<keyword evidence="2" id="KW-0067">ATP-binding</keyword>
<dbReference type="InterPro" id="IPR045274">
    <property type="entry name" value="WAK-like"/>
</dbReference>
<keyword evidence="1" id="KW-0547">Nucleotide-binding</keyword>
<dbReference type="OrthoDB" id="4062651at2759"/>
<dbReference type="GO" id="GO:0005886">
    <property type="term" value="C:plasma membrane"/>
    <property type="evidence" value="ECO:0007669"/>
    <property type="project" value="TreeGrafter"/>
</dbReference>
<evidence type="ECO:0000256" key="1">
    <source>
        <dbReference type="ARBA" id="ARBA00022741"/>
    </source>
</evidence>
<dbReference type="EMBL" id="JAAWWB010000006">
    <property type="protein sequence ID" value="KAG6781549.1"/>
    <property type="molecule type" value="Genomic_DNA"/>
</dbReference>
<sequence>MELKKKFFKRKGGLLLQQQLSTSDGSVQKTKIYNSKELEVATDGFNVNRILGEGGQGTAYKGLLTVGRIIAVKKLFDILDARVKEHCHNEEVVAVGNLARKCLNLNGKNRPTMKEVTTELERVIQKGSNVQQDSQENENIMADLSMQYMGCISDINNDL</sequence>
<protein>
    <recommendedName>
        <fullName evidence="5">Protein kinase domain-containing protein</fullName>
    </recommendedName>
</protein>
<dbReference type="GO" id="GO:0007166">
    <property type="term" value="P:cell surface receptor signaling pathway"/>
    <property type="evidence" value="ECO:0007669"/>
    <property type="project" value="InterPro"/>
</dbReference>
<keyword evidence="4" id="KW-1185">Reference proteome</keyword>
<dbReference type="Proteomes" id="UP000886885">
    <property type="component" value="Chromosome 3D"/>
</dbReference>
<dbReference type="PANTHER" id="PTHR27005:SF335">
    <property type="entry name" value="PROTEIN KINASE DOMAIN-CONTAINING PROTEIN"/>
    <property type="match status" value="1"/>
</dbReference>
<proteinExistence type="predicted"/>